<proteinExistence type="predicted"/>
<reference evidence="1 2" key="1">
    <citation type="journal article" date="2018" name="Sci. Rep.">
        <title>Genomic signatures of local adaptation to the degree of environmental predictability in rotifers.</title>
        <authorList>
            <person name="Franch-Gras L."/>
            <person name="Hahn C."/>
            <person name="Garcia-Roger E.M."/>
            <person name="Carmona M.J."/>
            <person name="Serra M."/>
            <person name="Gomez A."/>
        </authorList>
    </citation>
    <scope>NUCLEOTIDE SEQUENCE [LARGE SCALE GENOMIC DNA]</scope>
    <source>
        <strain evidence="1">HYR1</strain>
    </source>
</reference>
<dbReference type="AlphaFoldDB" id="A0A3M7SJK2"/>
<keyword evidence="1" id="KW-0695">RNA-directed DNA polymerase</keyword>
<keyword evidence="2" id="KW-1185">Reference proteome</keyword>
<protein>
    <submittedName>
        <fullName evidence="1">RNA-directed DNA polymerase from mobile element jockey-like</fullName>
    </submittedName>
</protein>
<comment type="caution">
    <text evidence="1">The sequence shown here is derived from an EMBL/GenBank/DDBJ whole genome shotgun (WGS) entry which is preliminary data.</text>
</comment>
<organism evidence="1 2">
    <name type="scientific">Brachionus plicatilis</name>
    <name type="common">Marine rotifer</name>
    <name type="synonym">Brachionus muelleri</name>
    <dbReference type="NCBI Taxonomy" id="10195"/>
    <lineage>
        <taxon>Eukaryota</taxon>
        <taxon>Metazoa</taxon>
        <taxon>Spiralia</taxon>
        <taxon>Gnathifera</taxon>
        <taxon>Rotifera</taxon>
        <taxon>Eurotatoria</taxon>
        <taxon>Monogononta</taxon>
        <taxon>Pseudotrocha</taxon>
        <taxon>Ploima</taxon>
        <taxon>Brachionidae</taxon>
        <taxon>Brachionus</taxon>
    </lineage>
</organism>
<keyword evidence="1" id="KW-0548">Nucleotidyltransferase</keyword>
<dbReference type="Proteomes" id="UP000276133">
    <property type="component" value="Unassembled WGS sequence"/>
</dbReference>
<sequence>MVCNKYQFSQNKKKKHYVNDSAPLGAREQAHIRLTWEYQLATCTSEVSTSSRYKYNQGEYAKLNKAFETANWDKLFTEQDVNRCYNSFISIYNSACDTFIPKIKHHKVIRKKVPWMNQELKQLIMKKKLAGTKFEPQEEKIVSYNLNTLRQNLK</sequence>
<dbReference type="GO" id="GO:0003964">
    <property type="term" value="F:RNA-directed DNA polymerase activity"/>
    <property type="evidence" value="ECO:0007669"/>
    <property type="project" value="UniProtKB-KW"/>
</dbReference>
<dbReference type="EMBL" id="REGN01001266">
    <property type="protein sequence ID" value="RNA35961.1"/>
    <property type="molecule type" value="Genomic_DNA"/>
</dbReference>
<accession>A0A3M7SJK2</accession>
<name>A0A3M7SJK2_BRAPC</name>
<evidence type="ECO:0000313" key="2">
    <source>
        <dbReference type="Proteomes" id="UP000276133"/>
    </source>
</evidence>
<keyword evidence="1" id="KW-0808">Transferase</keyword>
<gene>
    <name evidence="1" type="ORF">BpHYR1_014425</name>
</gene>
<evidence type="ECO:0000313" key="1">
    <source>
        <dbReference type="EMBL" id="RNA35961.1"/>
    </source>
</evidence>